<dbReference type="AlphaFoldDB" id="A0A8S3TRW6"/>
<evidence type="ECO:0000256" key="3">
    <source>
        <dbReference type="PROSITE-ProRule" id="PRU00023"/>
    </source>
</evidence>
<dbReference type="InterPro" id="IPR051070">
    <property type="entry name" value="NF-kappa-B_inhibitor"/>
</dbReference>
<comment type="caution">
    <text evidence="4">The sequence shown here is derived from an EMBL/GenBank/DDBJ whole genome shotgun (WGS) entry which is preliminary data.</text>
</comment>
<dbReference type="GO" id="GO:0071356">
    <property type="term" value="P:cellular response to tumor necrosis factor"/>
    <property type="evidence" value="ECO:0007669"/>
    <property type="project" value="TreeGrafter"/>
</dbReference>
<dbReference type="PROSITE" id="PS50088">
    <property type="entry name" value="ANK_REPEAT"/>
    <property type="match status" value="3"/>
</dbReference>
<keyword evidence="2 3" id="KW-0040">ANK repeat</keyword>
<feature type="repeat" description="ANK" evidence="3">
    <location>
        <begin position="97"/>
        <end position="129"/>
    </location>
</feature>
<keyword evidence="5" id="KW-1185">Reference proteome</keyword>
<accession>A0A8S3TRW6</accession>
<keyword evidence="1" id="KW-0677">Repeat</keyword>
<dbReference type="SUPFAM" id="SSF48403">
    <property type="entry name" value="Ankyrin repeat"/>
    <property type="match status" value="1"/>
</dbReference>
<organism evidence="4 5">
    <name type="scientific">Mytilus edulis</name>
    <name type="common">Blue mussel</name>
    <dbReference type="NCBI Taxonomy" id="6550"/>
    <lineage>
        <taxon>Eukaryota</taxon>
        <taxon>Metazoa</taxon>
        <taxon>Spiralia</taxon>
        <taxon>Lophotrochozoa</taxon>
        <taxon>Mollusca</taxon>
        <taxon>Bivalvia</taxon>
        <taxon>Autobranchia</taxon>
        <taxon>Pteriomorphia</taxon>
        <taxon>Mytilida</taxon>
        <taxon>Mytiloidea</taxon>
        <taxon>Mytilidae</taxon>
        <taxon>Mytilinae</taxon>
        <taxon>Mytilus</taxon>
    </lineage>
</organism>
<sequence>MELVSLIKKKNCKEAIEKIKEGYDLEYVDENGCTCLHYASSEGLSEIIVAAAQHGVDIEHSDEDGETALFKAVKNSNIESVVALVAFNATLNVVNNKGQSSLDIAVAQKDSSIVELLCSLGSSVTIDDWTVGGVDVDILNKEDQNIMKILINQLEREAENNYGNNAFGVCYVNPGEDILIFTDITLNTDNIRTNFFLCCSKIIPEYTDISIHLGSEDRIFSDVYEIKTWGDTPTYLELNISVLGFVEENQLVVIMPLEGSVEGKISGQSFKDGEHAEEVADTNDWNSEETVLFTNVIDLTMQNKAQPDKPVNVKLPLHSLTVPVDDCILIASHKDIPETVNDWEICSTNITIEGNMVSFCAEHFTW</sequence>
<dbReference type="Pfam" id="PF12796">
    <property type="entry name" value="Ank_2"/>
    <property type="match status" value="1"/>
</dbReference>
<feature type="repeat" description="ANK" evidence="3">
    <location>
        <begin position="64"/>
        <end position="96"/>
    </location>
</feature>
<dbReference type="Proteomes" id="UP000683360">
    <property type="component" value="Unassembled WGS sequence"/>
</dbReference>
<dbReference type="OrthoDB" id="19174at2759"/>
<feature type="repeat" description="ANK" evidence="3">
    <location>
        <begin position="31"/>
        <end position="63"/>
    </location>
</feature>
<gene>
    <name evidence="4" type="ORF">MEDL_47003</name>
</gene>
<dbReference type="InterPro" id="IPR002110">
    <property type="entry name" value="Ankyrin_rpt"/>
</dbReference>
<dbReference type="GO" id="GO:0051059">
    <property type="term" value="F:NF-kappaB binding"/>
    <property type="evidence" value="ECO:0007669"/>
    <property type="project" value="TreeGrafter"/>
</dbReference>
<evidence type="ECO:0000313" key="4">
    <source>
        <dbReference type="EMBL" id="CAG2234372.1"/>
    </source>
</evidence>
<dbReference type="InterPro" id="IPR036770">
    <property type="entry name" value="Ankyrin_rpt-contain_sf"/>
</dbReference>
<name>A0A8S3TRW6_MYTED</name>
<dbReference type="GO" id="GO:0005829">
    <property type="term" value="C:cytosol"/>
    <property type="evidence" value="ECO:0007669"/>
    <property type="project" value="TreeGrafter"/>
</dbReference>
<evidence type="ECO:0000256" key="1">
    <source>
        <dbReference type="ARBA" id="ARBA00022737"/>
    </source>
</evidence>
<dbReference type="EMBL" id="CAJPWZ010002237">
    <property type="protein sequence ID" value="CAG2234372.1"/>
    <property type="molecule type" value="Genomic_DNA"/>
</dbReference>
<dbReference type="PANTHER" id="PTHR46680:SF3">
    <property type="entry name" value="NF-KAPPA-B INHIBITOR CACTUS"/>
    <property type="match status" value="1"/>
</dbReference>
<evidence type="ECO:0000256" key="2">
    <source>
        <dbReference type="ARBA" id="ARBA00023043"/>
    </source>
</evidence>
<dbReference type="PANTHER" id="PTHR46680">
    <property type="entry name" value="NF-KAPPA-B INHIBITOR ALPHA"/>
    <property type="match status" value="1"/>
</dbReference>
<protein>
    <submittedName>
        <fullName evidence="4">Uncharacterized protein</fullName>
    </submittedName>
</protein>
<dbReference type="SMART" id="SM00248">
    <property type="entry name" value="ANK"/>
    <property type="match status" value="3"/>
</dbReference>
<dbReference type="Gene3D" id="1.25.40.20">
    <property type="entry name" value="Ankyrin repeat-containing domain"/>
    <property type="match status" value="1"/>
</dbReference>
<proteinExistence type="predicted"/>
<evidence type="ECO:0000313" key="5">
    <source>
        <dbReference type="Proteomes" id="UP000683360"/>
    </source>
</evidence>
<reference evidence="4" key="1">
    <citation type="submission" date="2021-03" db="EMBL/GenBank/DDBJ databases">
        <authorList>
            <person name="Bekaert M."/>
        </authorList>
    </citation>
    <scope>NUCLEOTIDE SEQUENCE</scope>
</reference>